<name>A0ABX0UQD0_9BACT</name>
<feature type="transmembrane region" description="Helical" evidence="1">
    <location>
        <begin position="82"/>
        <end position="103"/>
    </location>
</feature>
<keyword evidence="3" id="KW-1185">Reference proteome</keyword>
<accession>A0ABX0UQD0</accession>
<organism evidence="2 3">
    <name type="scientific">Dyadobacter arcticus</name>
    <dbReference type="NCBI Taxonomy" id="1078754"/>
    <lineage>
        <taxon>Bacteria</taxon>
        <taxon>Pseudomonadati</taxon>
        <taxon>Bacteroidota</taxon>
        <taxon>Cytophagia</taxon>
        <taxon>Cytophagales</taxon>
        <taxon>Spirosomataceae</taxon>
        <taxon>Dyadobacter</taxon>
    </lineage>
</organism>
<proteinExistence type="predicted"/>
<sequence>MKQDIEKLLEKYYEGETTVEEEKELKRYFQNEDIPAHLKSHTAQFGYFVEARNEFPSLLFSSELAAKLDPPKPGTVRQFGSWLIRIAAGLALLIVGFTGGWLFQSRLEQGDNVFLANSKDIASQNAMKDALAFEKMNVNSASERIQAVNQSYELSNVDKDITQLLINTLNFDPNVNVRLAACQALQHFGNEPNVSEALVQSLAIQTDPNLQITLIEVLISIKEKRALVPLQQLVRNQKVMEVVRIRAEQGVNQLSTADV</sequence>
<dbReference type="Proteomes" id="UP001179181">
    <property type="component" value="Unassembled WGS sequence"/>
</dbReference>
<dbReference type="RefSeq" id="WP_167274261.1">
    <property type="nucleotide sequence ID" value="NZ_JAASQJ010000004.1"/>
</dbReference>
<dbReference type="InterPro" id="IPR011989">
    <property type="entry name" value="ARM-like"/>
</dbReference>
<dbReference type="SUPFAM" id="SSF48371">
    <property type="entry name" value="ARM repeat"/>
    <property type="match status" value="1"/>
</dbReference>
<protein>
    <recommendedName>
        <fullName evidence="4">HEAT repeat domain-containing protein</fullName>
    </recommendedName>
</protein>
<gene>
    <name evidence="2" type="ORF">FHS68_004234</name>
</gene>
<dbReference type="InterPro" id="IPR016024">
    <property type="entry name" value="ARM-type_fold"/>
</dbReference>
<evidence type="ECO:0008006" key="4">
    <source>
        <dbReference type="Google" id="ProtNLM"/>
    </source>
</evidence>
<dbReference type="Pfam" id="PF13646">
    <property type="entry name" value="HEAT_2"/>
    <property type="match status" value="1"/>
</dbReference>
<evidence type="ECO:0000256" key="1">
    <source>
        <dbReference type="SAM" id="Phobius"/>
    </source>
</evidence>
<keyword evidence="1" id="KW-0472">Membrane</keyword>
<dbReference type="Gene3D" id="1.25.10.10">
    <property type="entry name" value="Leucine-rich Repeat Variant"/>
    <property type="match status" value="1"/>
</dbReference>
<keyword evidence="1" id="KW-0812">Transmembrane</keyword>
<reference evidence="2 3" key="1">
    <citation type="submission" date="2020-03" db="EMBL/GenBank/DDBJ databases">
        <title>Genomic Encyclopedia of Type Strains, Phase IV (KMG-IV): sequencing the most valuable type-strain genomes for metagenomic binning, comparative biology and taxonomic classification.</title>
        <authorList>
            <person name="Goeker M."/>
        </authorList>
    </citation>
    <scope>NUCLEOTIDE SEQUENCE [LARGE SCALE GENOMIC DNA]</scope>
    <source>
        <strain evidence="2 3">DSM 102865</strain>
    </source>
</reference>
<evidence type="ECO:0000313" key="3">
    <source>
        <dbReference type="Proteomes" id="UP001179181"/>
    </source>
</evidence>
<keyword evidence="1" id="KW-1133">Transmembrane helix</keyword>
<dbReference type="EMBL" id="JAASQJ010000004">
    <property type="protein sequence ID" value="NIJ55047.1"/>
    <property type="molecule type" value="Genomic_DNA"/>
</dbReference>
<evidence type="ECO:0000313" key="2">
    <source>
        <dbReference type="EMBL" id="NIJ55047.1"/>
    </source>
</evidence>
<comment type="caution">
    <text evidence="2">The sequence shown here is derived from an EMBL/GenBank/DDBJ whole genome shotgun (WGS) entry which is preliminary data.</text>
</comment>